<sequence length="116" mass="13546">MEIVIISLLVLAILLFILSFFKIDRVSELERNVEEMSLQHIQDIYQLKRQVRILEEELLTPEHSSIPSDFQENTTRISEILKNQVKSLYQQGFSIDEISARSTLSHDDIMQILQNS</sequence>
<gene>
    <name evidence="1" type="ORF">IEO70_04660</name>
</gene>
<dbReference type="Proteomes" id="UP000602076">
    <property type="component" value="Unassembled WGS sequence"/>
</dbReference>
<comment type="caution">
    <text evidence="1">The sequence shown here is derived from an EMBL/GenBank/DDBJ whole genome shotgun (WGS) entry which is preliminary data.</text>
</comment>
<evidence type="ECO:0000313" key="2">
    <source>
        <dbReference type="Proteomes" id="UP000602076"/>
    </source>
</evidence>
<keyword evidence="2" id="KW-1185">Reference proteome</keyword>
<dbReference type="AlphaFoldDB" id="A0A927CX99"/>
<proteinExistence type="predicted"/>
<accession>A0A927CX99</accession>
<reference evidence="1" key="1">
    <citation type="submission" date="2020-09" db="EMBL/GenBank/DDBJ databases">
        <title>Bacillus faecalis sp. nov., a moderately halophilic bacterium isolated from cow faeces.</title>
        <authorList>
            <person name="Jiang L."/>
            <person name="Lee J."/>
        </authorList>
    </citation>
    <scope>NUCLEOTIDE SEQUENCE</scope>
    <source>
        <strain evidence="1">AGMB 02131</strain>
    </source>
</reference>
<protein>
    <recommendedName>
        <fullName evidence="3">DUF2802 domain-containing protein</fullName>
    </recommendedName>
</protein>
<evidence type="ECO:0008006" key="3">
    <source>
        <dbReference type="Google" id="ProtNLM"/>
    </source>
</evidence>
<organism evidence="1 2">
    <name type="scientific">Peribacillus faecalis</name>
    <dbReference type="NCBI Taxonomy" id="2772559"/>
    <lineage>
        <taxon>Bacteria</taxon>
        <taxon>Bacillati</taxon>
        <taxon>Bacillota</taxon>
        <taxon>Bacilli</taxon>
        <taxon>Bacillales</taxon>
        <taxon>Bacillaceae</taxon>
        <taxon>Peribacillus</taxon>
    </lineage>
</organism>
<name>A0A927CX99_9BACI</name>
<dbReference type="EMBL" id="JACXSI010000008">
    <property type="protein sequence ID" value="MBD3107650.1"/>
    <property type="molecule type" value="Genomic_DNA"/>
</dbReference>
<dbReference type="RefSeq" id="WP_190997192.1">
    <property type="nucleotide sequence ID" value="NZ_JACXSI010000008.1"/>
</dbReference>
<evidence type="ECO:0000313" key="1">
    <source>
        <dbReference type="EMBL" id="MBD3107650.1"/>
    </source>
</evidence>